<dbReference type="EMBL" id="JACAZE010000013">
    <property type="protein sequence ID" value="KAF7300535.1"/>
    <property type="molecule type" value="Genomic_DNA"/>
</dbReference>
<proteinExistence type="predicted"/>
<sequence>MSAGLASERRLRPKRAVHEHVMQLGDLRIVPHGVPLKAARIANFLALAPSDALSDETRSFLTDATASWGQSGSTEGTVNRPCVISRLIQLETGQTHVYVFFFATFGRSRPVFARRSNTSMHHGYFDTRPHVHSFPEHKNAPAREGRHQYISTEEYGPIVLELGQVLPRYLTKTQPNGTYLLGPAIDNLLRLRDALLDELEEAIHENPLLVKKTGRLYTGQVNAIKRAASLTGGPKSSPHRLDPRPASLAIDIHRSASANSFQLKKRVAVMPVPSRLRNVSNHQKMLEDLKPLLRPLLLLSIGVASVYLVSESRKRKFNIKLPFSKPDTIHGTDLRISRILVYPIKSCAGTDLSSSAFDKEGFEFDRKWMIVDLEKNKQLSARDNRGIKLVRVFPIIQRATGTLLVTFPDSPSTPSFSVPLNPTPEVLEDWDVHRGFDLWGHADEGYVVQSADPQAIDTPSEILSAYLGRPVLLVMKGSGLTPRPTFNLGQDSNSLAYPGGSTVRYPDASPFLLVSDASLSHAEATVQAMARGEYERKVAGCKPDDPAPPVGEWALPGAAAKRLLMERFRPNIVVSGVLDAFGEDDWQEVLVPAQSSSDGNGRRFLLPNRCPRCMFPNVDTHSGKRDPQMPNDALMQYRKVDKAAPAKYCFGMYTIPMEDGGILRVGDPLVVTKSAVNPRITDDSDAGK</sequence>
<dbReference type="PROSITE" id="PS51340">
    <property type="entry name" value="MOSC"/>
    <property type="match status" value="1"/>
</dbReference>
<dbReference type="SUPFAM" id="SSF141673">
    <property type="entry name" value="MOSC N-terminal domain-like"/>
    <property type="match status" value="1"/>
</dbReference>
<dbReference type="Proteomes" id="UP000613580">
    <property type="component" value="Unassembled WGS sequence"/>
</dbReference>
<organism evidence="2 3">
    <name type="scientific">Mycena chlorophos</name>
    <name type="common">Agaric fungus</name>
    <name type="synonym">Agaricus chlorophos</name>
    <dbReference type="NCBI Taxonomy" id="658473"/>
    <lineage>
        <taxon>Eukaryota</taxon>
        <taxon>Fungi</taxon>
        <taxon>Dikarya</taxon>
        <taxon>Basidiomycota</taxon>
        <taxon>Agaricomycotina</taxon>
        <taxon>Agaricomycetes</taxon>
        <taxon>Agaricomycetidae</taxon>
        <taxon>Agaricales</taxon>
        <taxon>Marasmiineae</taxon>
        <taxon>Mycenaceae</taxon>
        <taxon>Mycena</taxon>
    </lineage>
</organism>
<evidence type="ECO:0000313" key="2">
    <source>
        <dbReference type="EMBL" id="KAF7300535.1"/>
    </source>
</evidence>
<protein>
    <submittedName>
        <fullName evidence="2">MOSC domain-containing protein</fullName>
    </submittedName>
</protein>
<dbReference type="Pfam" id="PF03473">
    <property type="entry name" value="MOSC"/>
    <property type="match status" value="1"/>
</dbReference>
<gene>
    <name evidence="2" type="ORF">HMN09_00938200</name>
</gene>
<feature type="domain" description="MOSC" evidence="1">
    <location>
        <begin position="483"/>
        <end position="672"/>
    </location>
</feature>
<dbReference type="InterPro" id="IPR005302">
    <property type="entry name" value="MoCF_Sase_C"/>
</dbReference>
<keyword evidence="3" id="KW-1185">Reference proteome</keyword>
<evidence type="ECO:0000259" key="1">
    <source>
        <dbReference type="PROSITE" id="PS51340"/>
    </source>
</evidence>
<dbReference type="AlphaFoldDB" id="A0A8H6SMH4"/>
<dbReference type="GO" id="GO:0003824">
    <property type="term" value="F:catalytic activity"/>
    <property type="evidence" value="ECO:0007669"/>
    <property type="project" value="InterPro"/>
</dbReference>
<dbReference type="GO" id="GO:0030151">
    <property type="term" value="F:molybdenum ion binding"/>
    <property type="evidence" value="ECO:0007669"/>
    <property type="project" value="InterPro"/>
</dbReference>
<dbReference type="Pfam" id="PF03476">
    <property type="entry name" value="MOSC_N"/>
    <property type="match status" value="1"/>
</dbReference>
<accession>A0A8H6SMH4</accession>
<evidence type="ECO:0000313" key="3">
    <source>
        <dbReference type="Proteomes" id="UP000613580"/>
    </source>
</evidence>
<dbReference type="OrthoDB" id="17255at2759"/>
<dbReference type="InterPro" id="IPR005303">
    <property type="entry name" value="MOCOS_middle"/>
</dbReference>
<name>A0A8H6SMH4_MYCCL</name>
<dbReference type="GO" id="GO:0030170">
    <property type="term" value="F:pyridoxal phosphate binding"/>
    <property type="evidence" value="ECO:0007669"/>
    <property type="project" value="InterPro"/>
</dbReference>
<comment type="caution">
    <text evidence="2">The sequence shown here is derived from an EMBL/GenBank/DDBJ whole genome shotgun (WGS) entry which is preliminary data.</text>
</comment>
<reference evidence="2" key="1">
    <citation type="submission" date="2020-05" db="EMBL/GenBank/DDBJ databases">
        <title>Mycena genomes resolve the evolution of fungal bioluminescence.</title>
        <authorList>
            <person name="Tsai I.J."/>
        </authorList>
    </citation>
    <scope>NUCLEOTIDE SEQUENCE</scope>
    <source>
        <strain evidence="2">110903Hualien_Pintung</strain>
    </source>
</reference>